<keyword evidence="4" id="KW-1185">Reference proteome</keyword>
<evidence type="ECO:0000256" key="1">
    <source>
        <dbReference type="SAM" id="MobiDB-lite"/>
    </source>
</evidence>
<sequence length="1533" mass="168444">MDARGAGGGAAAQSEEVATLAPAAARLETGGDESGADEHNGDREEDHDDHGDRQEEEQLLAAWEREMNEEFGWMARDSWEFWVVAAALGGRGVEVALENADPPERPQLDGTTAVSLNDLVVREGGVLLDAGITIKVRCLVFEGVDFDEFEIPGHVEVQASLELLRCANLDNVWSSQIFRKGYKVHEKEWAVEGPGQEEASEQEGISFMKSTIGAQVDQVGGPQAWEATPSFSLDKVSIIECDIVSLEALTRIVRENAALNSVARVIHGQGDCKVEVNCCPLADAIAQDVEVTTLAVDLADRSLEHLVHGNLKAHRLQLRNATLSGELLCLAGSLMVLETSINNVTWLGAHSKSCDKFDSPQMLELINVKTPSNSSLLDSKAMRLETLEVLKVIGCATATRLIGPNVPDLKLTSVLVCDCPSLEAVEESLAMAEMLQVETCNSITEVHVGQCGAVELSNCESLESLSVVQPRAGLKVDGCNNLKQVCIRARGQDSKGSFVRLEVLRCASLEAIDTSTALSFAQLHLQDLPKLAFVGTMNVVTHVELRDLPVLLKIEFELGRDVLVAGKTNAHLWIENCLTAFHGVKNLQISECELLALTDDFAGLEKLEELRLFKLQKLEVLPRGLPPSLRVLQLSGCAAIKGMPSSWSGNALCNVSLRVADCDSLEGFPTGLHVSELQVASCPELKRVDSSLRVGKMVRDADHKTGAAPIVDGGDIIFEDCQRLQDFELRTVLGDLTLSECAVATLPENLRVLGDLELEKCSRLHAIPRGVSVGHESFESGVYQVHGGQISAADCAELESFQVEHVLGNLDLSRCSKLKELSPRSLSVGGDFDRIRKRLARYGQVEPAELAQALYDGEDRGIADLRHCTSLTKLPRRVTVANRLLLADCTGLRSLRGSEIKVGPTVLMAGLAGAKGEDKFAAAEAVASCPGLLDLRNCINLASLGTRTEVFGTAVLTCNWAMERLTPCKVALGIYLSDMSALKEIPASVSVGLELVAHSCDALKCIRPIKLWKPPKDMPREVAEDIGFLPGRLGALRAIECPKLTRLPAPFVVQELTVARCAALESVPKGLVAHESALVSCESLVFPEPFLLGLRDRLRHAKRHFNDESTSPRSLSKLLCTPFRRKAHDDEDDITEEPEDISLVFKGAAVDQERVSALFGYGGEEDLTDFADHFSVGSSSSELPDALSRTALPAEFDISFAESDPFWALDEEEMMSLDDDQSISDEDLDFSMLNSWEGIIEFYGRLAGEKVSEDWVRGLDPRDVVPDEANLQAYFEELPSTSDFERPRLRANLAQRVVQVLRLIRDDETNRDTVVQILVDATESCEDRVLLGLNRAGVMVEIARAKAASDRDAAMRDLGRRMFYMRLIDDFVSKKVAAADDPDDVDEIELMLHMQVEFRDEFDLPVVASSMKYMSCSEFSSRDKFRFRIMISEVTDADVQTFLEEWEPWLEIQRERDAASLKWSQLRQGNRRVSLGRTDVFGDDLTDPVELDGNVWSLSDLLRHWSRTGTDLNNTPRTFEQLSAKLQRCRPMP</sequence>
<evidence type="ECO:0000313" key="4">
    <source>
        <dbReference type="Proteomes" id="UP001642464"/>
    </source>
</evidence>
<proteinExistence type="predicted"/>
<dbReference type="PANTHER" id="PTHR34630:SF100">
    <property type="entry name" value="OS02G0118900 PROTEIN"/>
    <property type="match status" value="1"/>
</dbReference>
<dbReference type="InterPro" id="IPR029487">
    <property type="entry name" value="NEL_dom"/>
</dbReference>
<accession>A0ABP0QFD5</accession>
<dbReference type="SUPFAM" id="SSF52058">
    <property type="entry name" value="L domain-like"/>
    <property type="match status" value="1"/>
</dbReference>
<feature type="region of interest" description="Disordered" evidence="1">
    <location>
        <begin position="1"/>
        <end position="54"/>
    </location>
</feature>
<dbReference type="Proteomes" id="UP001642464">
    <property type="component" value="Unassembled WGS sequence"/>
</dbReference>
<comment type="caution">
    <text evidence="3">The sequence shown here is derived from an EMBL/GenBank/DDBJ whole genome shotgun (WGS) entry which is preliminary data.</text>
</comment>
<evidence type="ECO:0000259" key="2">
    <source>
        <dbReference type="PROSITE" id="PS52053"/>
    </source>
</evidence>
<dbReference type="Gene3D" id="1.20.58.360">
    <property type="entry name" value="Shigella T3SS effector IpaH defines"/>
    <property type="match status" value="1"/>
</dbReference>
<keyword evidence="3" id="KW-0808">Transferase</keyword>
<dbReference type="InterPro" id="IPR032675">
    <property type="entry name" value="LRR_dom_sf"/>
</dbReference>
<dbReference type="Pfam" id="PF14496">
    <property type="entry name" value="NEL"/>
    <property type="match status" value="1"/>
</dbReference>
<organism evidence="3 4">
    <name type="scientific">Durusdinium trenchii</name>
    <dbReference type="NCBI Taxonomy" id="1381693"/>
    <lineage>
        <taxon>Eukaryota</taxon>
        <taxon>Sar</taxon>
        <taxon>Alveolata</taxon>
        <taxon>Dinophyceae</taxon>
        <taxon>Suessiales</taxon>
        <taxon>Symbiodiniaceae</taxon>
        <taxon>Durusdinium</taxon>
    </lineage>
</organism>
<dbReference type="PANTHER" id="PTHR34630">
    <property type="entry name" value="OS11G0677101 PROTEIN"/>
    <property type="match status" value="1"/>
</dbReference>
<feature type="compositionally biased region" description="Gly residues" evidence="1">
    <location>
        <begin position="1"/>
        <end position="10"/>
    </location>
</feature>
<reference evidence="3 4" key="1">
    <citation type="submission" date="2024-02" db="EMBL/GenBank/DDBJ databases">
        <authorList>
            <person name="Chen Y."/>
            <person name="Shah S."/>
            <person name="Dougan E. K."/>
            <person name="Thang M."/>
            <person name="Chan C."/>
        </authorList>
    </citation>
    <scope>NUCLEOTIDE SEQUENCE [LARGE SCALE GENOMIC DNA]</scope>
</reference>
<evidence type="ECO:0000313" key="3">
    <source>
        <dbReference type="EMBL" id="CAK9086939.1"/>
    </source>
</evidence>
<name>A0ABP0QFD5_9DINO</name>
<dbReference type="GO" id="GO:0016740">
    <property type="term" value="F:transferase activity"/>
    <property type="evidence" value="ECO:0007669"/>
    <property type="project" value="UniProtKB-KW"/>
</dbReference>
<dbReference type="EMBL" id="CAXAMM010039508">
    <property type="protein sequence ID" value="CAK9086939.1"/>
    <property type="molecule type" value="Genomic_DNA"/>
</dbReference>
<feature type="domain" description="NEL" evidence="2">
    <location>
        <begin position="1228"/>
        <end position="1533"/>
    </location>
</feature>
<gene>
    <name evidence="3" type="ORF">SCF082_LOCUS41125</name>
</gene>
<dbReference type="PROSITE" id="PS52053">
    <property type="entry name" value="NEL"/>
    <property type="match status" value="1"/>
</dbReference>
<dbReference type="Gene3D" id="3.80.10.10">
    <property type="entry name" value="Ribonuclease Inhibitor"/>
    <property type="match status" value="1"/>
</dbReference>
<feature type="compositionally biased region" description="Basic and acidic residues" evidence="1">
    <location>
        <begin position="36"/>
        <end position="53"/>
    </location>
</feature>
<protein>
    <submittedName>
        <fullName evidence="3">Probable E3 ubiquitin-protein ligase ipaH4.5 (Probable RING-type E3 ubiquitin transferase ipaH4.5)</fullName>
    </submittedName>
</protein>